<dbReference type="SUPFAM" id="SSF53474">
    <property type="entry name" value="alpha/beta-Hydrolases"/>
    <property type="match status" value="1"/>
</dbReference>
<dbReference type="InterPro" id="IPR050266">
    <property type="entry name" value="AB_hydrolase_sf"/>
</dbReference>
<dbReference type="GO" id="GO:0016787">
    <property type="term" value="F:hydrolase activity"/>
    <property type="evidence" value="ECO:0007669"/>
    <property type="project" value="UniProtKB-KW"/>
</dbReference>
<dbReference type="InterPro" id="IPR000073">
    <property type="entry name" value="AB_hydrolase_1"/>
</dbReference>
<sequence length="295" mass="32739">MSLLDPPNHFTLDGLAHAVRESGPRAGEPMVLLHGFADTGASFASLTAAIDAEAPGRYRFIAPDWRGHGDTGHAGRCYWFPEYLADLEALLDALPGLAAPITLVGHSMGGQVASFYAGLRPERVAHLVTLDSLNVPDADSSRAPRRYRRWLDAHRAPPSHAVHPDLATVSERIGRRYPELDGDTRHMLAAQWTRPVDGGRQWRFDPWHRAPFPQPFRIDDAMAIWREVRAAVLCIDAEDSPARALVAEADMARRRACFTDLTHRVMPGCGHMLHLEAPERVAALIRDFFGETRRA</sequence>
<name>A0A423PQ56_9GAMM</name>
<protein>
    <submittedName>
        <fullName evidence="2">Alpha/beta hydrolase</fullName>
    </submittedName>
</protein>
<dbReference type="PANTHER" id="PTHR43798:SF33">
    <property type="entry name" value="HYDROLASE, PUTATIVE (AFU_ORTHOLOGUE AFUA_2G14860)-RELATED"/>
    <property type="match status" value="1"/>
</dbReference>
<keyword evidence="3" id="KW-1185">Reference proteome</keyword>
<reference evidence="2 3" key="1">
    <citation type="submission" date="2013-10" db="EMBL/GenBank/DDBJ databases">
        <title>Salinisphaera orenii MK-B5 Genome Sequencing.</title>
        <authorList>
            <person name="Lai Q."/>
            <person name="Li C."/>
            <person name="Shao Z."/>
        </authorList>
    </citation>
    <scope>NUCLEOTIDE SEQUENCE [LARGE SCALE GENOMIC DNA]</scope>
    <source>
        <strain evidence="2 3">MK-B5</strain>
    </source>
</reference>
<feature type="domain" description="AB hydrolase-1" evidence="1">
    <location>
        <begin position="30"/>
        <end position="283"/>
    </location>
</feature>
<dbReference type="InterPro" id="IPR029058">
    <property type="entry name" value="AB_hydrolase_fold"/>
</dbReference>
<dbReference type="AlphaFoldDB" id="A0A423PQ56"/>
<dbReference type="GO" id="GO:0016020">
    <property type="term" value="C:membrane"/>
    <property type="evidence" value="ECO:0007669"/>
    <property type="project" value="TreeGrafter"/>
</dbReference>
<accession>A0A423PQ56</accession>
<dbReference type="EMBL" id="AYKH01000012">
    <property type="protein sequence ID" value="ROO27756.1"/>
    <property type="molecule type" value="Genomic_DNA"/>
</dbReference>
<comment type="caution">
    <text evidence="2">The sequence shown here is derived from an EMBL/GenBank/DDBJ whole genome shotgun (WGS) entry which is preliminary data.</text>
</comment>
<dbReference type="Pfam" id="PF12697">
    <property type="entry name" value="Abhydrolase_6"/>
    <property type="match status" value="1"/>
</dbReference>
<dbReference type="PRINTS" id="PR00111">
    <property type="entry name" value="ABHYDROLASE"/>
</dbReference>
<dbReference type="RefSeq" id="WP_123630950.1">
    <property type="nucleotide sequence ID" value="NZ_AYKH01000012.1"/>
</dbReference>
<evidence type="ECO:0000313" key="3">
    <source>
        <dbReference type="Proteomes" id="UP000283993"/>
    </source>
</evidence>
<gene>
    <name evidence="2" type="ORF">SAOR_07980</name>
</gene>
<evidence type="ECO:0000313" key="2">
    <source>
        <dbReference type="EMBL" id="ROO27756.1"/>
    </source>
</evidence>
<dbReference type="PRINTS" id="PR00412">
    <property type="entry name" value="EPOXHYDRLASE"/>
</dbReference>
<organism evidence="2 3">
    <name type="scientific">Salinisphaera orenii MK-B5</name>
    <dbReference type="NCBI Taxonomy" id="856730"/>
    <lineage>
        <taxon>Bacteria</taxon>
        <taxon>Pseudomonadati</taxon>
        <taxon>Pseudomonadota</taxon>
        <taxon>Gammaproteobacteria</taxon>
        <taxon>Salinisphaerales</taxon>
        <taxon>Salinisphaeraceae</taxon>
        <taxon>Salinisphaera</taxon>
    </lineage>
</organism>
<keyword evidence="2" id="KW-0378">Hydrolase</keyword>
<proteinExistence type="predicted"/>
<dbReference type="Proteomes" id="UP000283993">
    <property type="component" value="Unassembled WGS sequence"/>
</dbReference>
<dbReference type="InterPro" id="IPR000639">
    <property type="entry name" value="Epox_hydrolase-like"/>
</dbReference>
<dbReference type="PANTHER" id="PTHR43798">
    <property type="entry name" value="MONOACYLGLYCEROL LIPASE"/>
    <property type="match status" value="1"/>
</dbReference>
<evidence type="ECO:0000259" key="1">
    <source>
        <dbReference type="Pfam" id="PF12697"/>
    </source>
</evidence>
<dbReference type="Gene3D" id="3.40.50.1820">
    <property type="entry name" value="alpha/beta hydrolase"/>
    <property type="match status" value="1"/>
</dbReference>